<dbReference type="Gene3D" id="3.40.50.300">
    <property type="entry name" value="P-loop containing nucleotide triphosphate hydrolases"/>
    <property type="match status" value="1"/>
</dbReference>
<feature type="domain" description="Sulfotransferase" evidence="1">
    <location>
        <begin position="78"/>
        <end position="227"/>
    </location>
</feature>
<dbReference type="GO" id="GO:0001517">
    <property type="term" value="F:N-acetylglucosamine 6-O-sulfotransferase activity"/>
    <property type="evidence" value="ECO:0007669"/>
    <property type="project" value="TreeGrafter"/>
</dbReference>
<name>A0AAV2H0A8_LYMST</name>
<sequence length="257" mass="29586">MFTCNLSAYNMEFLTNVVHSEDFRTARCVASNKKTNILSNLTKACVTCVREKCVTSKAIVQKVVRLTMAEADSYLERDPAVRIIHLVRDPRGILLSRMHFNSKTSGEMHNNYSYICQRIRDDIKVSREISHKHWGKILTLRYEDMAQDLLRATEIMYSFTGLEMLPSVRSYVRKVTSYEAVLPNGKTAAKQTARKNPFKTAYNWRLELPFSLVKLVDHACKDVLDNMGYLTFTSEEKLRDMSQPAKLENYGYGLMTV</sequence>
<dbReference type="InterPro" id="IPR027417">
    <property type="entry name" value="P-loop_NTPase"/>
</dbReference>
<dbReference type="PANTHER" id="PTHR10704:SF71">
    <property type="entry name" value="CARBOHYDRATE SULFOTRANSFERASE 1-LIKE"/>
    <property type="match status" value="1"/>
</dbReference>
<protein>
    <recommendedName>
        <fullName evidence="1">Sulfotransferase domain-containing protein</fullName>
    </recommendedName>
</protein>
<reference evidence="2 3" key="1">
    <citation type="submission" date="2024-04" db="EMBL/GenBank/DDBJ databases">
        <authorList>
            <consortium name="Genoscope - CEA"/>
            <person name="William W."/>
        </authorList>
    </citation>
    <scope>NUCLEOTIDE SEQUENCE [LARGE SCALE GENOMIC DNA]</scope>
</reference>
<dbReference type="InterPro" id="IPR000863">
    <property type="entry name" value="Sulfotransferase_dom"/>
</dbReference>
<dbReference type="SUPFAM" id="SSF52540">
    <property type="entry name" value="P-loop containing nucleoside triphosphate hydrolases"/>
    <property type="match status" value="1"/>
</dbReference>
<dbReference type="PANTHER" id="PTHR10704">
    <property type="entry name" value="CARBOHYDRATE SULFOTRANSFERASE"/>
    <property type="match status" value="1"/>
</dbReference>
<evidence type="ECO:0000259" key="1">
    <source>
        <dbReference type="Pfam" id="PF00685"/>
    </source>
</evidence>
<dbReference type="AlphaFoldDB" id="A0AAV2H0A8"/>
<dbReference type="Proteomes" id="UP001497497">
    <property type="component" value="Unassembled WGS sequence"/>
</dbReference>
<dbReference type="GO" id="GO:0006790">
    <property type="term" value="P:sulfur compound metabolic process"/>
    <property type="evidence" value="ECO:0007669"/>
    <property type="project" value="TreeGrafter"/>
</dbReference>
<dbReference type="InterPro" id="IPR051135">
    <property type="entry name" value="Gal/GlcNAc/GalNAc_ST"/>
</dbReference>
<evidence type="ECO:0000313" key="2">
    <source>
        <dbReference type="EMBL" id="CAL1527100.1"/>
    </source>
</evidence>
<organism evidence="2 3">
    <name type="scientific">Lymnaea stagnalis</name>
    <name type="common">Great pond snail</name>
    <name type="synonym">Helix stagnalis</name>
    <dbReference type="NCBI Taxonomy" id="6523"/>
    <lineage>
        <taxon>Eukaryota</taxon>
        <taxon>Metazoa</taxon>
        <taxon>Spiralia</taxon>
        <taxon>Lophotrochozoa</taxon>
        <taxon>Mollusca</taxon>
        <taxon>Gastropoda</taxon>
        <taxon>Heterobranchia</taxon>
        <taxon>Euthyneura</taxon>
        <taxon>Panpulmonata</taxon>
        <taxon>Hygrophila</taxon>
        <taxon>Lymnaeoidea</taxon>
        <taxon>Lymnaeidae</taxon>
        <taxon>Lymnaea</taxon>
    </lineage>
</organism>
<gene>
    <name evidence="2" type="ORF">GSLYS_00001277001</name>
</gene>
<dbReference type="Pfam" id="PF00685">
    <property type="entry name" value="Sulfotransfer_1"/>
    <property type="match status" value="1"/>
</dbReference>
<proteinExistence type="predicted"/>
<dbReference type="EMBL" id="CAXITT010000012">
    <property type="protein sequence ID" value="CAL1527100.1"/>
    <property type="molecule type" value="Genomic_DNA"/>
</dbReference>
<keyword evidence="3" id="KW-1185">Reference proteome</keyword>
<comment type="caution">
    <text evidence="2">The sequence shown here is derived from an EMBL/GenBank/DDBJ whole genome shotgun (WGS) entry which is preliminary data.</text>
</comment>
<evidence type="ECO:0000313" key="3">
    <source>
        <dbReference type="Proteomes" id="UP001497497"/>
    </source>
</evidence>
<dbReference type="GO" id="GO:0006044">
    <property type="term" value="P:N-acetylglucosamine metabolic process"/>
    <property type="evidence" value="ECO:0007669"/>
    <property type="project" value="TreeGrafter"/>
</dbReference>
<accession>A0AAV2H0A8</accession>